<feature type="region of interest" description="Disordered" evidence="1">
    <location>
        <begin position="125"/>
        <end position="162"/>
    </location>
</feature>
<gene>
    <name evidence="2" type="ORF">PPERSA_01420</name>
</gene>
<evidence type="ECO:0000313" key="3">
    <source>
        <dbReference type="Proteomes" id="UP000054937"/>
    </source>
</evidence>
<feature type="compositionally biased region" description="Polar residues" evidence="1">
    <location>
        <begin position="225"/>
        <end position="235"/>
    </location>
</feature>
<evidence type="ECO:0000313" key="2">
    <source>
        <dbReference type="EMBL" id="KRX01517.1"/>
    </source>
</evidence>
<dbReference type="Proteomes" id="UP000054937">
    <property type="component" value="Unassembled WGS sequence"/>
</dbReference>
<dbReference type="EMBL" id="LDAU01000170">
    <property type="protein sequence ID" value="KRX01517.1"/>
    <property type="molecule type" value="Genomic_DNA"/>
</dbReference>
<comment type="caution">
    <text evidence="2">The sequence shown here is derived from an EMBL/GenBank/DDBJ whole genome shotgun (WGS) entry which is preliminary data.</text>
</comment>
<feature type="compositionally biased region" description="Polar residues" evidence="1">
    <location>
        <begin position="131"/>
        <end position="151"/>
    </location>
</feature>
<feature type="region of interest" description="Disordered" evidence="1">
    <location>
        <begin position="224"/>
        <end position="251"/>
    </location>
</feature>
<reference evidence="2 3" key="1">
    <citation type="journal article" date="2015" name="Sci. Rep.">
        <title>Genome of the facultative scuticociliatosis pathogen Pseudocohnilembus persalinus provides insight into its virulence through horizontal gene transfer.</title>
        <authorList>
            <person name="Xiong J."/>
            <person name="Wang G."/>
            <person name="Cheng J."/>
            <person name="Tian M."/>
            <person name="Pan X."/>
            <person name="Warren A."/>
            <person name="Jiang C."/>
            <person name="Yuan D."/>
            <person name="Miao W."/>
        </authorList>
    </citation>
    <scope>NUCLEOTIDE SEQUENCE [LARGE SCALE GENOMIC DNA]</scope>
    <source>
        <strain evidence="2">36N120E</strain>
    </source>
</reference>
<dbReference type="InParanoid" id="A0A0V0QH09"/>
<keyword evidence="3" id="KW-1185">Reference proteome</keyword>
<feature type="compositionally biased region" description="Low complexity" evidence="1">
    <location>
        <begin position="236"/>
        <end position="251"/>
    </location>
</feature>
<evidence type="ECO:0000256" key="1">
    <source>
        <dbReference type="SAM" id="MobiDB-lite"/>
    </source>
</evidence>
<accession>A0A0V0QH09</accession>
<sequence>MGCQNTKTRKLQQIDIQTSLYPSLKNNLQYGSFSKIKQKQQQKTKKSSPFLETSCFSFQDSQTNTNAHAQNSNQEQTHINNFQLEKVTSIEKNLPKNPKTQSNSYIQDSQNNRINEKQFQHQIKLEPSDPFSMTNNIVSSPKFNSIKSQSESDNDEKNDSFSFRHNLRNKNKIQSFISLSSPSDSQSYKDLQVSNVKVVFTNKQISEEENQSPKKPKQKNIFSLPKQQSSPLQKTSNISLSSNKKLNNNFDENNQKFQNCIQSQKKGKKIVFYMNPKLQQEIRNNVSTLSDILDPTLARQISTIDSFQAIQELYQTEQHNQYLQIYNNQYQNLAYNDRQQQLNNSKLNNYQSLQQQQKNLTTPQLKLIQKLHKQKRDSMIERKQNLKMKQFQFNKTIKCSTILQRRYNQKIKEKLSQITNNNICNNQNCNYLEKCSLQTSNSQEYNFENNDIME</sequence>
<dbReference type="AlphaFoldDB" id="A0A0V0QH09"/>
<name>A0A0V0QH09_PSEPJ</name>
<protein>
    <submittedName>
        <fullName evidence="2">Uncharacterized protein</fullName>
    </submittedName>
</protein>
<organism evidence="2 3">
    <name type="scientific">Pseudocohnilembus persalinus</name>
    <name type="common">Ciliate</name>
    <dbReference type="NCBI Taxonomy" id="266149"/>
    <lineage>
        <taxon>Eukaryota</taxon>
        <taxon>Sar</taxon>
        <taxon>Alveolata</taxon>
        <taxon>Ciliophora</taxon>
        <taxon>Intramacronucleata</taxon>
        <taxon>Oligohymenophorea</taxon>
        <taxon>Scuticociliatia</taxon>
        <taxon>Philasterida</taxon>
        <taxon>Pseudocohnilembidae</taxon>
        <taxon>Pseudocohnilembus</taxon>
    </lineage>
</organism>
<proteinExistence type="predicted"/>